<dbReference type="Proteomes" id="UP001187192">
    <property type="component" value="Unassembled WGS sequence"/>
</dbReference>
<sequence>MWSLRGLNLSRIKSNNWRKGLSPRRMRSVERQLRPPLKLILPLLISLIIGMRLYVNYLPLRTARDQIVDKFYKKRLGYNTDFLDEESKEEDDGKDAGDGNDDVVMGEKFKASSPDIIFY</sequence>
<keyword evidence="2" id="KW-0812">Transmembrane</keyword>
<name>A0AA87ZZL0_FICCA</name>
<reference evidence="3" key="1">
    <citation type="submission" date="2023-07" db="EMBL/GenBank/DDBJ databases">
        <title>draft genome sequence of fig (Ficus carica).</title>
        <authorList>
            <person name="Takahashi T."/>
            <person name="Nishimura K."/>
        </authorList>
    </citation>
    <scope>NUCLEOTIDE SEQUENCE</scope>
</reference>
<keyword evidence="2" id="KW-1133">Transmembrane helix</keyword>
<accession>A0AA87ZZL0</accession>
<keyword evidence="2" id="KW-0472">Membrane</keyword>
<feature type="compositionally biased region" description="Acidic residues" evidence="1">
    <location>
        <begin position="84"/>
        <end position="101"/>
    </location>
</feature>
<dbReference type="AlphaFoldDB" id="A0AA87ZZL0"/>
<proteinExistence type="predicted"/>
<organism evidence="3 4">
    <name type="scientific">Ficus carica</name>
    <name type="common">Common fig</name>
    <dbReference type="NCBI Taxonomy" id="3494"/>
    <lineage>
        <taxon>Eukaryota</taxon>
        <taxon>Viridiplantae</taxon>
        <taxon>Streptophyta</taxon>
        <taxon>Embryophyta</taxon>
        <taxon>Tracheophyta</taxon>
        <taxon>Spermatophyta</taxon>
        <taxon>Magnoliopsida</taxon>
        <taxon>eudicotyledons</taxon>
        <taxon>Gunneridae</taxon>
        <taxon>Pentapetalae</taxon>
        <taxon>rosids</taxon>
        <taxon>fabids</taxon>
        <taxon>Rosales</taxon>
        <taxon>Moraceae</taxon>
        <taxon>Ficeae</taxon>
        <taxon>Ficus</taxon>
    </lineage>
</organism>
<comment type="caution">
    <text evidence="3">The sequence shown here is derived from an EMBL/GenBank/DDBJ whole genome shotgun (WGS) entry which is preliminary data.</text>
</comment>
<protein>
    <submittedName>
        <fullName evidence="3">Uncharacterized protein</fullName>
    </submittedName>
</protein>
<dbReference type="EMBL" id="BTGU01000015">
    <property type="protein sequence ID" value="GMN42964.1"/>
    <property type="molecule type" value="Genomic_DNA"/>
</dbReference>
<feature type="transmembrane region" description="Helical" evidence="2">
    <location>
        <begin position="36"/>
        <end position="55"/>
    </location>
</feature>
<evidence type="ECO:0000256" key="1">
    <source>
        <dbReference type="SAM" id="MobiDB-lite"/>
    </source>
</evidence>
<keyword evidence="4" id="KW-1185">Reference proteome</keyword>
<evidence type="ECO:0000313" key="3">
    <source>
        <dbReference type="EMBL" id="GMN42964.1"/>
    </source>
</evidence>
<gene>
    <name evidence="3" type="ORF">TIFTF001_012168</name>
</gene>
<feature type="region of interest" description="Disordered" evidence="1">
    <location>
        <begin position="84"/>
        <end position="119"/>
    </location>
</feature>
<evidence type="ECO:0000256" key="2">
    <source>
        <dbReference type="SAM" id="Phobius"/>
    </source>
</evidence>
<evidence type="ECO:0000313" key="4">
    <source>
        <dbReference type="Proteomes" id="UP001187192"/>
    </source>
</evidence>